<dbReference type="AlphaFoldDB" id="A0A699WB07"/>
<proteinExistence type="predicted"/>
<evidence type="ECO:0000313" key="1">
    <source>
        <dbReference type="EMBL" id="GFD42956.1"/>
    </source>
</evidence>
<gene>
    <name evidence="1" type="ORF">Tci_914925</name>
</gene>
<dbReference type="EMBL" id="BKCJ011586695">
    <property type="protein sequence ID" value="GFD42956.1"/>
    <property type="molecule type" value="Genomic_DNA"/>
</dbReference>
<feature type="non-terminal residue" evidence="1">
    <location>
        <position position="1"/>
    </location>
</feature>
<organism evidence="1">
    <name type="scientific">Tanacetum cinerariifolium</name>
    <name type="common">Dalmatian daisy</name>
    <name type="synonym">Chrysanthemum cinerariifolium</name>
    <dbReference type="NCBI Taxonomy" id="118510"/>
    <lineage>
        <taxon>Eukaryota</taxon>
        <taxon>Viridiplantae</taxon>
        <taxon>Streptophyta</taxon>
        <taxon>Embryophyta</taxon>
        <taxon>Tracheophyta</taxon>
        <taxon>Spermatophyta</taxon>
        <taxon>Magnoliopsida</taxon>
        <taxon>eudicotyledons</taxon>
        <taxon>Gunneridae</taxon>
        <taxon>Pentapetalae</taxon>
        <taxon>asterids</taxon>
        <taxon>campanulids</taxon>
        <taxon>Asterales</taxon>
        <taxon>Asteraceae</taxon>
        <taxon>Asteroideae</taxon>
        <taxon>Anthemideae</taxon>
        <taxon>Anthemidinae</taxon>
        <taxon>Tanacetum</taxon>
    </lineage>
</organism>
<name>A0A699WB07_TANCI</name>
<reference evidence="1" key="1">
    <citation type="journal article" date="2019" name="Sci. Rep.">
        <title>Draft genome of Tanacetum cinerariifolium, the natural source of mosquito coil.</title>
        <authorList>
            <person name="Yamashiro T."/>
            <person name="Shiraishi A."/>
            <person name="Satake H."/>
            <person name="Nakayama K."/>
        </authorList>
    </citation>
    <scope>NUCLEOTIDE SEQUENCE</scope>
</reference>
<protein>
    <submittedName>
        <fullName evidence="1">Uncharacterized protein</fullName>
    </submittedName>
</protein>
<comment type="caution">
    <text evidence="1">The sequence shown here is derived from an EMBL/GenBank/DDBJ whole genome shotgun (WGS) entry which is preliminary data.</text>
</comment>
<accession>A0A699WB07</accession>
<sequence>VLPQRDGQPVKLVGRQHPAIQLKAGQPVVHLILKDVVADFVVGSQLLAVKLLEPREVALVKVAQRVAEGPGLVVGQLVVVAVVAVGRGIEWKQLRVLLPVAIKQRVEVLVAASAGRSFLAAFSRIRRSGRLAASQPQGSCS</sequence>